<feature type="transmembrane region" description="Helical" evidence="1">
    <location>
        <begin position="12"/>
        <end position="31"/>
    </location>
</feature>
<evidence type="ECO:0000259" key="2">
    <source>
        <dbReference type="Pfam" id="PF06713"/>
    </source>
</evidence>
<dbReference type="STRING" id="292459.STH240"/>
<dbReference type="eggNOG" id="COG3428">
    <property type="taxonomic scope" value="Bacteria"/>
</dbReference>
<organism evidence="3 4">
    <name type="scientific">Symbiobacterium thermophilum (strain DSM 24528 / JCM 14929 / IAM 14863 / T)</name>
    <dbReference type="NCBI Taxonomy" id="292459"/>
    <lineage>
        <taxon>Bacteria</taxon>
        <taxon>Bacillati</taxon>
        <taxon>Bacillota</taxon>
        <taxon>Clostridia</taxon>
        <taxon>Eubacteriales</taxon>
        <taxon>Symbiobacteriaceae</taxon>
        <taxon>Symbiobacterium</taxon>
    </lineage>
</organism>
<dbReference type="GO" id="GO:0030153">
    <property type="term" value="P:bacteriocin immunity"/>
    <property type="evidence" value="ECO:0007669"/>
    <property type="project" value="InterPro"/>
</dbReference>
<accession>Q67SW8</accession>
<keyword evidence="4" id="KW-1185">Reference proteome</keyword>
<name>Q67SW8_SYMTH</name>
<sequence length="142" mass="16168">MRYFPSERSLWFGLIVWVVVPGVVAFLLVLLLREPTRWWDWILAGAAPAALEGLLIWIWFGTGYAVTENELVIRSAFLTWRIPLAAIRRVRPTRSPLTSPALSMDRLEVRTNKGSAPLISPRNRSEFLALLRERCPQADIVA</sequence>
<keyword evidence="1" id="KW-0812">Transmembrane</keyword>
<feature type="domain" description="Uncharacterized protein YyaB-like PH" evidence="2">
    <location>
        <begin position="62"/>
        <end position="135"/>
    </location>
</feature>
<protein>
    <recommendedName>
        <fullName evidence="2">Uncharacterized protein YyaB-like PH domain-containing protein</fullName>
    </recommendedName>
</protein>
<keyword evidence="1" id="KW-1133">Transmembrane helix</keyword>
<keyword evidence="1" id="KW-0472">Membrane</keyword>
<dbReference type="InterPro" id="IPR009589">
    <property type="entry name" value="PH_YyaB-like"/>
</dbReference>
<dbReference type="RefSeq" id="WP_011194375.1">
    <property type="nucleotide sequence ID" value="NC_006177.1"/>
</dbReference>
<dbReference type="AlphaFoldDB" id="Q67SW8"/>
<dbReference type="Proteomes" id="UP000000417">
    <property type="component" value="Chromosome"/>
</dbReference>
<reference evidence="3 4" key="1">
    <citation type="journal article" date="2004" name="Nucleic Acids Res.">
        <title>Genome sequence of Symbiobacterium thermophilum, an uncultivable bacterium that depends on microbial commensalism.</title>
        <authorList>
            <person name="Ueda K."/>
            <person name="Yamashita A."/>
            <person name="Ishikawa J."/>
            <person name="Shimada M."/>
            <person name="Watsuji T."/>
            <person name="Morimura K."/>
            <person name="Ikeda H."/>
            <person name="Hattori M."/>
            <person name="Beppu T."/>
        </authorList>
    </citation>
    <scope>NUCLEOTIDE SEQUENCE [LARGE SCALE GENOMIC DNA]</scope>
    <source>
        <strain evidence="4">T / IAM 14863</strain>
    </source>
</reference>
<dbReference type="OrthoDB" id="2082701at2"/>
<proteinExistence type="predicted"/>
<dbReference type="KEGG" id="sth:STH240"/>
<feature type="transmembrane region" description="Helical" evidence="1">
    <location>
        <begin position="38"/>
        <end position="59"/>
    </location>
</feature>
<evidence type="ECO:0000313" key="3">
    <source>
        <dbReference type="EMBL" id="BAD39225.1"/>
    </source>
</evidence>
<dbReference type="Pfam" id="PF06713">
    <property type="entry name" value="bPH_4"/>
    <property type="match status" value="1"/>
</dbReference>
<dbReference type="HOGENOM" id="CLU_129146_1_0_9"/>
<evidence type="ECO:0000313" key="4">
    <source>
        <dbReference type="Proteomes" id="UP000000417"/>
    </source>
</evidence>
<dbReference type="EMBL" id="AP006840">
    <property type="protein sequence ID" value="BAD39225.1"/>
    <property type="molecule type" value="Genomic_DNA"/>
</dbReference>
<gene>
    <name evidence="3" type="ordered locus">STH240</name>
</gene>
<evidence type="ECO:0000256" key="1">
    <source>
        <dbReference type="SAM" id="Phobius"/>
    </source>
</evidence>